<feature type="non-terminal residue" evidence="1">
    <location>
        <position position="500"/>
    </location>
</feature>
<gene>
    <name evidence="1" type="ORF">LTS18_010773</name>
</gene>
<dbReference type="EMBL" id="JAWDJW010009372">
    <property type="protein sequence ID" value="KAK3059478.1"/>
    <property type="molecule type" value="Genomic_DNA"/>
</dbReference>
<name>A0ACC3CZI9_9PEZI</name>
<dbReference type="Proteomes" id="UP001186974">
    <property type="component" value="Unassembled WGS sequence"/>
</dbReference>
<proteinExistence type="predicted"/>
<sequence>MSEGMKLPWRRKSQKDVVQTEASNESDIMAFLAPSIEKANSNAQQKKTNQPTPRIDVASAQRFPQATGIADLALNLDRSPQNTFLRPMRPRGPGGRSVSFSDKDPDIIGEGGDDADLPPAQIKHTPPASRSRSAEKGAPGQDESFRPKPFTRTSTGLVPQRPPTPPHEPPPEPLPVFRPKPFTRASTGMVSPPSAAQQNSQTLQLQGVTRSTTTGALSKARTSSSTYSQDENSPPTSYKSIPQTHHPQAGQRIPQPPSVFPGTPASANEPGRFPSSAYIRNDESPLANYKSVPHSRPPQTGRRAPPPPPISVGSPTSVTNPNAYHKDEDVPAGKFEPASQFQPPQVERRAPPPLPVSPRAPGFSAPKPNDLLSSNSPRFTTHSRNSSFGSQPPPSPRRPPRPEGEDFSNILKTFDIDNSPAAAQQRTPSRDSQRLHTPTQSATAHHRTPSKASQTSHHAPYQASLEVSISEQLDQVQTKDTKRLSLSHFVIELVDPSLND</sequence>
<evidence type="ECO:0000313" key="2">
    <source>
        <dbReference type="Proteomes" id="UP001186974"/>
    </source>
</evidence>
<reference evidence="1" key="1">
    <citation type="submission" date="2024-09" db="EMBL/GenBank/DDBJ databases">
        <title>Black Yeasts Isolated from many extreme environments.</title>
        <authorList>
            <person name="Coleine C."/>
            <person name="Stajich J.E."/>
            <person name="Selbmann L."/>
        </authorList>
    </citation>
    <scope>NUCLEOTIDE SEQUENCE</scope>
    <source>
        <strain evidence="1">CCFEE 5737</strain>
    </source>
</reference>
<organism evidence="1 2">
    <name type="scientific">Coniosporium uncinatum</name>
    <dbReference type="NCBI Taxonomy" id="93489"/>
    <lineage>
        <taxon>Eukaryota</taxon>
        <taxon>Fungi</taxon>
        <taxon>Dikarya</taxon>
        <taxon>Ascomycota</taxon>
        <taxon>Pezizomycotina</taxon>
        <taxon>Dothideomycetes</taxon>
        <taxon>Dothideomycetes incertae sedis</taxon>
        <taxon>Coniosporium</taxon>
    </lineage>
</organism>
<protein>
    <submittedName>
        <fullName evidence="1">Uncharacterized protein</fullName>
    </submittedName>
</protein>
<accession>A0ACC3CZI9</accession>
<keyword evidence="2" id="KW-1185">Reference proteome</keyword>
<evidence type="ECO:0000313" key="1">
    <source>
        <dbReference type="EMBL" id="KAK3059478.1"/>
    </source>
</evidence>
<comment type="caution">
    <text evidence="1">The sequence shown here is derived from an EMBL/GenBank/DDBJ whole genome shotgun (WGS) entry which is preliminary data.</text>
</comment>